<keyword evidence="2" id="KW-1185">Reference proteome</keyword>
<sequence length="75" mass="8232">MRFDNGCPENGPCTIPDRQTVAIVITTPYGNADGLVKIEDKNGVSCTYEHDNGTTGQCPWIIYDLSMTAVRLLLQ</sequence>
<reference evidence="1 2" key="1">
    <citation type="journal article" date="2015" name="Genome Biol. Evol.">
        <title>Distinctive Genome Reduction Rates Revealed by Genomic Analyses of Two Coxiella-Like Endosymbionts in Ticks.</title>
        <authorList>
            <person name="Gottlieb Y."/>
            <person name="Lalzar I."/>
            <person name="Klasson L."/>
        </authorList>
    </citation>
    <scope>NUCLEOTIDE SEQUENCE [LARGE SCALE GENOMIC DNA]</scope>
    <source>
        <strain evidence="1 2">CRt</strain>
    </source>
</reference>
<proteinExistence type="predicted"/>
<dbReference type="RefSeq" id="WP_157870757.1">
    <property type="nucleotide sequence ID" value="NZ_CP011126.1"/>
</dbReference>
<evidence type="ECO:0000313" key="2">
    <source>
        <dbReference type="Proteomes" id="UP000063965"/>
    </source>
</evidence>
<organism evidence="1 2">
    <name type="scientific">Candidatus Coxiella mudrowiae</name>
    <dbReference type="NCBI Taxonomy" id="2054173"/>
    <lineage>
        <taxon>Bacteria</taxon>
        <taxon>Pseudomonadati</taxon>
        <taxon>Pseudomonadota</taxon>
        <taxon>Gammaproteobacteria</taxon>
        <taxon>Legionellales</taxon>
        <taxon>Coxiellaceae</taxon>
        <taxon>Coxiella</taxon>
    </lineage>
</organism>
<evidence type="ECO:0000313" key="1">
    <source>
        <dbReference type="EMBL" id="AKQ33200.1"/>
    </source>
</evidence>
<protein>
    <submittedName>
        <fullName evidence="1">Uncharacterized protein</fullName>
    </submittedName>
</protein>
<name>A0ABM5UTD7_9COXI</name>
<gene>
    <name evidence="1" type="ORF">CleRT_01420</name>
</gene>
<dbReference type="EMBL" id="CP011126">
    <property type="protein sequence ID" value="AKQ33200.1"/>
    <property type="molecule type" value="Genomic_DNA"/>
</dbReference>
<dbReference type="Proteomes" id="UP000063965">
    <property type="component" value="Chromosome"/>
</dbReference>
<accession>A0ABM5UTD7</accession>